<evidence type="ECO:0000256" key="4">
    <source>
        <dbReference type="ARBA" id="ARBA00022840"/>
    </source>
</evidence>
<dbReference type="Gene3D" id="3.40.50.300">
    <property type="entry name" value="P-loop containing nucleotide triphosphate hydrolases"/>
    <property type="match status" value="1"/>
</dbReference>
<keyword evidence="7" id="KW-1185">Reference proteome</keyword>
<dbReference type="SUPFAM" id="SSF52540">
    <property type="entry name" value="P-loop containing nucleoside triphosphate hydrolases"/>
    <property type="match status" value="1"/>
</dbReference>
<evidence type="ECO:0000256" key="2">
    <source>
        <dbReference type="ARBA" id="ARBA00022448"/>
    </source>
</evidence>
<evidence type="ECO:0000256" key="1">
    <source>
        <dbReference type="ARBA" id="ARBA00005417"/>
    </source>
</evidence>
<accession>A0A4P6KCR8</accession>
<dbReference type="InterPro" id="IPR003593">
    <property type="entry name" value="AAA+_ATPase"/>
</dbReference>
<organism evidence="6 7">
    <name type="scientific">Leucobacter triazinivorans</name>
    <dbReference type="NCBI Taxonomy" id="1784719"/>
    <lineage>
        <taxon>Bacteria</taxon>
        <taxon>Bacillati</taxon>
        <taxon>Actinomycetota</taxon>
        <taxon>Actinomycetes</taxon>
        <taxon>Micrococcales</taxon>
        <taxon>Microbacteriaceae</taxon>
        <taxon>Leucobacter</taxon>
    </lineage>
</organism>
<dbReference type="GO" id="GO:0016887">
    <property type="term" value="F:ATP hydrolysis activity"/>
    <property type="evidence" value="ECO:0007669"/>
    <property type="project" value="InterPro"/>
</dbReference>
<evidence type="ECO:0000313" key="7">
    <source>
        <dbReference type="Proteomes" id="UP000289260"/>
    </source>
</evidence>
<dbReference type="InterPro" id="IPR027417">
    <property type="entry name" value="P-loop_NTPase"/>
</dbReference>
<dbReference type="OrthoDB" id="9804819at2"/>
<proteinExistence type="inferred from homology"/>
<dbReference type="Pfam" id="PF00005">
    <property type="entry name" value="ABC_tran"/>
    <property type="match status" value="1"/>
</dbReference>
<dbReference type="InterPro" id="IPR017871">
    <property type="entry name" value="ABC_transporter-like_CS"/>
</dbReference>
<sequence length="336" mass="37681">MGQNAREWEEPEVCDYWHRYGVYGEDSRQETPHSQYELETETALSHQFHGQDVRIDSVVAGYLWHRHHQEHEGVARVALSLRHNLLLQVSGLSYFYGSAPALRDLDARFPVGVTGLVGPNGSGKTTLLRVLAGMKSPKRGRMEFCGEPVARARQRSKHRASIGYMPQEPDWIGEFTVRELLEYFGYLRCGRNLATRTKIDRTLEKLDLVEQQRTRLGQLSGGQKRRAFLGQAIVHEPPVLILDEPTVGLDPVQRAQLRRYLHAVAKDRIVIISTHLVEDIAHIADSIQVLQEGCGVWHGSPAELAQLGWEAGVSGMSEIERGMLRVLGLEAGSAPT</sequence>
<keyword evidence="2" id="KW-0813">Transport</keyword>
<protein>
    <submittedName>
        <fullName evidence="6">ATP-binding cassette domain-containing protein</fullName>
    </submittedName>
</protein>
<dbReference type="PROSITE" id="PS50893">
    <property type="entry name" value="ABC_TRANSPORTER_2"/>
    <property type="match status" value="1"/>
</dbReference>
<dbReference type="Proteomes" id="UP000289260">
    <property type="component" value="Chromosome"/>
</dbReference>
<comment type="similarity">
    <text evidence="1">Belongs to the ABC transporter superfamily.</text>
</comment>
<feature type="domain" description="ABC transporter" evidence="5">
    <location>
        <begin position="87"/>
        <end position="317"/>
    </location>
</feature>
<gene>
    <name evidence="6" type="ORF">EVS81_02335</name>
</gene>
<evidence type="ECO:0000256" key="3">
    <source>
        <dbReference type="ARBA" id="ARBA00022741"/>
    </source>
</evidence>
<dbReference type="GO" id="GO:0005524">
    <property type="term" value="F:ATP binding"/>
    <property type="evidence" value="ECO:0007669"/>
    <property type="project" value="UniProtKB-KW"/>
</dbReference>
<reference evidence="6 7" key="1">
    <citation type="submission" date="2019-02" db="EMBL/GenBank/DDBJ databases">
        <authorList>
            <person name="Sun L."/>
            <person name="Pan D."/>
            <person name="Wu X."/>
        </authorList>
    </citation>
    <scope>NUCLEOTIDE SEQUENCE [LARGE SCALE GENOMIC DNA]</scope>
    <source>
        <strain evidence="6 7">JW-1</strain>
    </source>
</reference>
<dbReference type="SMART" id="SM00382">
    <property type="entry name" value="AAA"/>
    <property type="match status" value="1"/>
</dbReference>
<dbReference type="PROSITE" id="PS00211">
    <property type="entry name" value="ABC_TRANSPORTER_1"/>
    <property type="match status" value="1"/>
</dbReference>
<evidence type="ECO:0000313" key="6">
    <source>
        <dbReference type="EMBL" id="QBE47810.1"/>
    </source>
</evidence>
<dbReference type="AlphaFoldDB" id="A0A4P6KCR8"/>
<dbReference type="InterPro" id="IPR003439">
    <property type="entry name" value="ABC_transporter-like_ATP-bd"/>
</dbReference>
<dbReference type="PANTHER" id="PTHR43335">
    <property type="entry name" value="ABC TRANSPORTER, ATP-BINDING PROTEIN"/>
    <property type="match status" value="1"/>
</dbReference>
<evidence type="ECO:0000259" key="5">
    <source>
        <dbReference type="PROSITE" id="PS50893"/>
    </source>
</evidence>
<dbReference type="EMBL" id="CP035806">
    <property type="protein sequence ID" value="QBE47810.1"/>
    <property type="molecule type" value="Genomic_DNA"/>
</dbReference>
<name>A0A4P6KCR8_9MICO</name>
<dbReference type="KEGG" id="ltr:EVS81_02335"/>
<keyword evidence="3" id="KW-0547">Nucleotide-binding</keyword>
<keyword evidence="4 6" id="KW-0067">ATP-binding</keyword>
<dbReference type="PANTHER" id="PTHR43335:SF2">
    <property type="entry name" value="ABC TRANSPORTER, ATP-BINDING PROTEIN"/>
    <property type="match status" value="1"/>
</dbReference>